<evidence type="ECO:0000259" key="1">
    <source>
        <dbReference type="Pfam" id="PF13860"/>
    </source>
</evidence>
<dbReference type="NCBIfam" id="TIGR04183">
    <property type="entry name" value="Por_Secre_tail"/>
    <property type="match status" value="1"/>
</dbReference>
<sequence length="240" mass="26212">NPILNNVVIRNNSAGYGGGMYNYSSNPTLWNCTFTENEAEEGGGMYNYSSNPTLVNCILWSDSVFVEGNEEIYLNASSSVTVTYSDIKGGWEGEGNIAVRPIFCDPGNGNYTLAENSPCVGTGQDDADMGAFGVGCGIILSTDKDVIPLQFSLHQNYPNPFNPITTLRYDLPEDGLVNITIYDMMGRVVKTLINDLQTAGYKSIQWNATNNTGSPVSAGIYLYMIQAVDFRQTKKMVLLK</sequence>
<dbReference type="EMBL" id="UINC01115243">
    <property type="protein sequence ID" value="SVC86124.1"/>
    <property type="molecule type" value="Genomic_DNA"/>
</dbReference>
<dbReference type="InterPro" id="IPR025965">
    <property type="entry name" value="FlgD/Vpr_Ig-like"/>
</dbReference>
<evidence type="ECO:0000313" key="2">
    <source>
        <dbReference type="EMBL" id="SVC86124.1"/>
    </source>
</evidence>
<dbReference type="AlphaFoldDB" id="A0A382QKT5"/>
<dbReference type="Pfam" id="PF13860">
    <property type="entry name" value="FlgD_ig"/>
    <property type="match status" value="1"/>
</dbReference>
<reference evidence="2" key="1">
    <citation type="submission" date="2018-05" db="EMBL/GenBank/DDBJ databases">
        <authorList>
            <person name="Lanie J.A."/>
            <person name="Ng W.-L."/>
            <person name="Kazmierczak K.M."/>
            <person name="Andrzejewski T.M."/>
            <person name="Davidsen T.M."/>
            <person name="Wayne K.J."/>
            <person name="Tettelin H."/>
            <person name="Glass J.I."/>
            <person name="Rusch D."/>
            <person name="Podicherti R."/>
            <person name="Tsui H.-C.T."/>
            <person name="Winkler M.E."/>
        </authorList>
    </citation>
    <scope>NUCLEOTIDE SEQUENCE</scope>
</reference>
<organism evidence="2">
    <name type="scientific">marine metagenome</name>
    <dbReference type="NCBI Taxonomy" id="408172"/>
    <lineage>
        <taxon>unclassified sequences</taxon>
        <taxon>metagenomes</taxon>
        <taxon>ecological metagenomes</taxon>
    </lineage>
</organism>
<accession>A0A382QKT5</accession>
<dbReference type="Gene3D" id="2.160.20.10">
    <property type="entry name" value="Single-stranded right-handed beta-helix, Pectin lyase-like"/>
    <property type="match status" value="1"/>
</dbReference>
<proteinExistence type="predicted"/>
<protein>
    <recommendedName>
        <fullName evidence="1">FlgD/Vpr Ig-like domain-containing protein</fullName>
    </recommendedName>
</protein>
<dbReference type="SUPFAM" id="SSF51126">
    <property type="entry name" value="Pectin lyase-like"/>
    <property type="match status" value="1"/>
</dbReference>
<feature type="domain" description="FlgD/Vpr Ig-like" evidence="1">
    <location>
        <begin position="172"/>
        <end position="227"/>
    </location>
</feature>
<dbReference type="InterPro" id="IPR011050">
    <property type="entry name" value="Pectin_lyase_fold/virulence"/>
</dbReference>
<feature type="non-terminal residue" evidence="2">
    <location>
        <position position="1"/>
    </location>
</feature>
<dbReference type="InterPro" id="IPR012334">
    <property type="entry name" value="Pectin_lyas_fold"/>
</dbReference>
<dbReference type="Gene3D" id="2.60.40.4070">
    <property type="match status" value="1"/>
</dbReference>
<dbReference type="InterPro" id="IPR026444">
    <property type="entry name" value="Secre_tail"/>
</dbReference>
<gene>
    <name evidence="2" type="ORF">METZ01_LOCUS338978</name>
</gene>
<name>A0A382QKT5_9ZZZZ</name>